<dbReference type="SUPFAM" id="SSF53335">
    <property type="entry name" value="S-adenosyl-L-methionine-dependent methyltransferases"/>
    <property type="match status" value="1"/>
</dbReference>
<dbReference type="GO" id="GO:0008168">
    <property type="term" value="F:methyltransferase activity"/>
    <property type="evidence" value="ECO:0007669"/>
    <property type="project" value="UniProtKB-KW"/>
</dbReference>
<protein>
    <recommendedName>
        <fullName evidence="3">Methyltransferase domain-containing protein</fullName>
    </recommendedName>
</protein>
<dbReference type="InterPro" id="IPR041698">
    <property type="entry name" value="Methyltransf_25"/>
</dbReference>
<evidence type="ECO:0000313" key="5">
    <source>
        <dbReference type="Proteomes" id="UP000095300"/>
    </source>
</evidence>
<reference evidence="4" key="1">
    <citation type="submission" date="2020-05" db="UniProtKB">
        <authorList>
            <consortium name="EnsemblMetazoa"/>
        </authorList>
    </citation>
    <scope>IDENTIFICATION</scope>
    <source>
        <strain evidence="4">USDA</strain>
    </source>
</reference>
<dbReference type="Proteomes" id="UP000095300">
    <property type="component" value="Unassembled WGS sequence"/>
</dbReference>
<dbReference type="AlphaFoldDB" id="A0A1I8NYH4"/>
<gene>
    <name evidence="4" type="primary">106092540</name>
</gene>
<dbReference type="PANTHER" id="PTHR43861">
    <property type="entry name" value="TRANS-ACONITATE 2-METHYLTRANSFERASE-RELATED"/>
    <property type="match status" value="1"/>
</dbReference>
<dbReference type="KEGG" id="scac:131993985"/>
<dbReference type="VEuPathDB" id="VectorBase:SCAU003182"/>
<name>A0A1I8NYH4_STOCA</name>
<keyword evidence="5" id="KW-1185">Reference proteome</keyword>
<evidence type="ECO:0000256" key="1">
    <source>
        <dbReference type="ARBA" id="ARBA00022603"/>
    </source>
</evidence>
<keyword evidence="2" id="KW-0808">Transferase</keyword>
<proteinExistence type="predicted"/>
<evidence type="ECO:0000313" key="4">
    <source>
        <dbReference type="EnsemblMetazoa" id="SCAU003182-PA"/>
    </source>
</evidence>
<feature type="domain" description="Methyltransferase" evidence="3">
    <location>
        <begin position="41"/>
        <end position="139"/>
    </location>
</feature>
<dbReference type="PANTHER" id="PTHR43861:SF1">
    <property type="entry name" value="TRANS-ACONITATE 2-METHYLTRANSFERASE"/>
    <property type="match status" value="1"/>
</dbReference>
<evidence type="ECO:0000256" key="2">
    <source>
        <dbReference type="ARBA" id="ARBA00022679"/>
    </source>
</evidence>
<dbReference type="EnsemblMetazoa" id="SCAU003182-RA">
    <property type="protein sequence ID" value="SCAU003182-PA"/>
    <property type="gene ID" value="SCAU003182"/>
</dbReference>
<keyword evidence="1" id="KW-0489">Methyltransferase</keyword>
<organism evidence="4 5">
    <name type="scientific">Stomoxys calcitrans</name>
    <name type="common">Stable fly</name>
    <name type="synonym">Conops calcitrans</name>
    <dbReference type="NCBI Taxonomy" id="35570"/>
    <lineage>
        <taxon>Eukaryota</taxon>
        <taxon>Metazoa</taxon>
        <taxon>Ecdysozoa</taxon>
        <taxon>Arthropoda</taxon>
        <taxon>Hexapoda</taxon>
        <taxon>Insecta</taxon>
        <taxon>Pterygota</taxon>
        <taxon>Neoptera</taxon>
        <taxon>Endopterygota</taxon>
        <taxon>Diptera</taxon>
        <taxon>Brachycera</taxon>
        <taxon>Muscomorpha</taxon>
        <taxon>Muscoidea</taxon>
        <taxon>Muscidae</taxon>
        <taxon>Stomoxys</taxon>
    </lineage>
</organism>
<evidence type="ECO:0000259" key="3">
    <source>
        <dbReference type="Pfam" id="PF13649"/>
    </source>
</evidence>
<dbReference type="Gene3D" id="3.40.50.150">
    <property type="entry name" value="Vaccinia Virus protein VP39"/>
    <property type="match status" value="1"/>
</dbReference>
<dbReference type="Pfam" id="PF13649">
    <property type="entry name" value="Methyltransf_25"/>
    <property type="match status" value="1"/>
</dbReference>
<accession>A0A1I8NYH4</accession>
<dbReference type="InterPro" id="IPR029063">
    <property type="entry name" value="SAM-dependent_MTases_sf"/>
</dbReference>
<dbReference type="STRING" id="35570.A0A1I8NYH4"/>
<dbReference type="GO" id="GO:0032259">
    <property type="term" value="P:methylation"/>
    <property type="evidence" value="ECO:0007669"/>
    <property type="project" value="UniProtKB-KW"/>
</dbReference>
<sequence length="285" mass="32557">MEMPDLYHKSHHEVKRDSGLYLQAYYSKMKWHIDGGENFCEIGAGPGDVSFNYVFPSIPANYGKIVFSDISKDMLDFFKSNYKLPSKCEFKVMDIAAKQGVPTELEGLFDHVISMLVMHWVSDTRMALKNMLSLLRPQGGDCFMTFFSFNNIFAANYHMAKVDQKWSPFIKNEECFVSSFHFSQDPQAEFTEMMMEAGYSHISVSVKPVAYHYGDRYQFIENIRPVCGILSYIPKAMQSEFMDDYIDVMAKLGAQHRGLKETDCENMMIADLIVASGNKLGTISN</sequence>